<dbReference type="EMBL" id="NGJN01000008">
    <property type="protein sequence ID" value="OZV66784.1"/>
    <property type="molecule type" value="Genomic_DNA"/>
</dbReference>
<keyword evidence="2" id="KW-1185">Reference proteome</keyword>
<gene>
    <name evidence="1" type="ORF">CA834_13160</name>
</gene>
<proteinExistence type="predicted"/>
<name>A0A265UN77_9FLAO</name>
<organism evidence="1 2">
    <name type="scientific">Winogradskyella aurantia</name>
    <dbReference type="NCBI Taxonomy" id="1915063"/>
    <lineage>
        <taxon>Bacteria</taxon>
        <taxon>Pseudomonadati</taxon>
        <taxon>Bacteroidota</taxon>
        <taxon>Flavobacteriia</taxon>
        <taxon>Flavobacteriales</taxon>
        <taxon>Flavobacteriaceae</taxon>
        <taxon>Winogradskyella</taxon>
    </lineage>
</organism>
<protein>
    <submittedName>
        <fullName evidence="1">Uncharacterized protein</fullName>
    </submittedName>
</protein>
<reference evidence="1 2" key="1">
    <citation type="submission" date="2017-05" db="EMBL/GenBank/DDBJ databases">
        <title>The draft genome sequence of Idiomarina salinarum WNB302.</title>
        <authorList>
            <person name="Sun Y."/>
            <person name="Chen B."/>
            <person name="Du Z."/>
        </authorList>
    </citation>
    <scope>NUCLEOTIDE SEQUENCE [LARGE SCALE GENOMIC DNA]</scope>
    <source>
        <strain evidence="1 2">WNB302</strain>
    </source>
</reference>
<accession>A0A265UN77</accession>
<evidence type="ECO:0000313" key="1">
    <source>
        <dbReference type="EMBL" id="OZV66784.1"/>
    </source>
</evidence>
<comment type="caution">
    <text evidence="1">The sequence shown here is derived from an EMBL/GenBank/DDBJ whole genome shotgun (WGS) entry which is preliminary data.</text>
</comment>
<dbReference type="AlphaFoldDB" id="A0A265UN77"/>
<dbReference type="Proteomes" id="UP000216840">
    <property type="component" value="Unassembled WGS sequence"/>
</dbReference>
<evidence type="ECO:0000313" key="2">
    <source>
        <dbReference type="Proteomes" id="UP000216840"/>
    </source>
</evidence>
<sequence length="146" mass="16958">MLFMGGLAIGQTNSSPKKVPVPLAVFDDNVSAPLTLKERNYIIEAYGDYAEQYVFSKPQMLKSIKQLLRNRILIEKKSNFEKRNEATKLSEVPLFNNYVPELSRDELFDPRNFNPLKYQLEFYSLETKIYNVDGSDYVILIKSQHQ</sequence>